<dbReference type="Proteomes" id="UP001218188">
    <property type="component" value="Unassembled WGS sequence"/>
</dbReference>
<evidence type="ECO:0000313" key="3">
    <source>
        <dbReference type="EMBL" id="KAJ7041986.1"/>
    </source>
</evidence>
<evidence type="ECO:0000256" key="2">
    <source>
        <dbReference type="SAM" id="SignalP"/>
    </source>
</evidence>
<feature type="region of interest" description="Disordered" evidence="1">
    <location>
        <begin position="86"/>
        <end position="110"/>
    </location>
</feature>
<feature type="compositionally biased region" description="Low complexity" evidence="1">
    <location>
        <begin position="130"/>
        <end position="166"/>
    </location>
</feature>
<dbReference type="EMBL" id="JARJCM010000014">
    <property type="protein sequence ID" value="KAJ7041986.1"/>
    <property type="molecule type" value="Genomic_DNA"/>
</dbReference>
<comment type="caution">
    <text evidence="3">The sequence shown here is derived from an EMBL/GenBank/DDBJ whole genome shotgun (WGS) entry which is preliminary data.</text>
</comment>
<dbReference type="AlphaFoldDB" id="A0AAD6T911"/>
<proteinExistence type="predicted"/>
<keyword evidence="2" id="KW-0732">Signal</keyword>
<evidence type="ECO:0000313" key="4">
    <source>
        <dbReference type="Proteomes" id="UP001218188"/>
    </source>
</evidence>
<feature type="compositionally biased region" description="Basic residues" evidence="1">
    <location>
        <begin position="167"/>
        <end position="183"/>
    </location>
</feature>
<protein>
    <submittedName>
        <fullName evidence="3">Uncharacterized protein</fullName>
    </submittedName>
</protein>
<accession>A0AAD6T911</accession>
<keyword evidence="4" id="KW-1185">Reference proteome</keyword>
<name>A0AAD6T911_9AGAR</name>
<organism evidence="3 4">
    <name type="scientific">Mycena alexandri</name>
    <dbReference type="NCBI Taxonomy" id="1745969"/>
    <lineage>
        <taxon>Eukaryota</taxon>
        <taxon>Fungi</taxon>
        <taxon>Dikarya</taxon>
        <taxon>Basidiomycota</taxon>
        <taxon>Agaricomycotina</taxon>
        <taxon>Agaricomycetes</taxon>
        <taxon>Agaricomycetidae</taxon>
        <taxon>Agaricales</taxon>
        <taxon>Marasmiineae</taxon>
        <taxon>Mycenaceae</taxon>
        <taxon>Mycena</taxon>
    </lineage>
</organism>
<feature type="region of interest" description="Disordered" evidence="1">
    <location>
        <begin position="130"/>
        <end position="197"/>
    </location>
</feature>
<gene>
    <name evidence="3" type="ORF">C8F04DRAFT_1252461</name>
</gene>
<feature type="chain" id="PRO_5042012135" evidence="2">
    <location>
        <begin position="27"/>
        <end position="197"/>
    </location>
</feature>
<reference evidence="3" key="1">
    <citation type="submission" date="2023-03" db="EMBL/GenBank/DDBJ databases">
        <title>Massive genome expansion in bonnet fungi (Mycena s.s.) driven by repeated elements and novel gene families across ecological guilds.</title>
        <authorList>
            <consortium name="Lawrence Berkeley National Laboratory"/>
            <person name="Harder C.B."/>
            <person name="Miyauchi S."/>
            <person name="Viragh M."/>
            <person name="Kuo A."/>
            <person name="Thoen E."/>
            <person name="Andreopoulos B."/>
            <person name="Lu D."/>
            <person name="Skrede I."/>
            <person name="Drula E."/>
            <person name="Henrissat B."/>
            <person name="Morin E."/>
            <person name="Kohler A."/>
            <person name="Barry K."/>
            <person name="LaButti K."/>
            <person name="Morin E."/>
            <person name="Salamov A."/>
            <person name="Lipzen A."/>
            <person name="Mereny Z."/>
            <person name="Hegedus B."/>
            <person name="Baldrian P."/>
            <person name="Stursova M."/>
            <person name="Weitz H."/>
            <person name="Taylor A."/>
            <person name="Grigoriev I.V."/>
            <person name="Nagy L.G."/>
            <person name="Martin F."/>
            <person name="Kauserud H."/>
        </authorList>
    </citation>
    <scope>NUCLEOTIDE SEQUENCE</scope>
    <source>
        <strain evidence="3">CBHHK200</strain>
    </source>
</reference>
<evidence type="ECO:0000256" key="1">
    <source>
        <dbReference type="SAM" id="MobiDB-lite"/>
    </source>
</evidence>
<feature type="signal peptide" evidence="2">
    <location>
        <begin position="1"/>
        <end position="26"/>
    </location>
</feature>
<feature type="compositionally biased region" description="Basic and acidic residues" evidence="1">
    <location>
        <begin position="101"/>
        <end position="110"/>
    </location>
</feature>
<sequence length="197" mass="20847">MRFTSLAAILRIAFVGFICAASLANALPAAPTPSTEANPTSLLGRSYTRHAADTSILLISRRLASDSQIQQLDYRRPLGRVERFQIAQRRSENRPGSSGAVEDKSASQRVPADLEAREILLSHQMAPSVPSITTSLSSSSNIPATLPATTSISLSTPPSPAATPGSHARKAKPKTKKTKHSERKKAVAAAPAQVTGE</sequence>